<evidence type="ECO:0000313" key="2">
    <source>
        <dbReference type="EMBL" id="SBV92305.1"/>
    </source>
</evidence>
<organism evidence="2">
    <name type="scientific">uncultured Dysgonomonas sp</name>
    <dbReference type="NCBI Taxonomy" id="206096"/>
    <lineage>
        <taxon>Bacteria</taxon>
        <taxon>Pseudomonadati</taxon>
        <taxon>Bacteroidota</taxon>
        <taxon>Bacteroidia</taxon>
        <taxon>Bacteroidales</taxon>
        <taxon>Dysgonomonadaceae</taxon>
        <taxon>Dysgonomonas</taxon>
        <taxon>environmental samples</taxon>
    </lineage>
</organism>
<dbReference type="EMBL" id="FLUM01000001">
    <property type="protein sequence ID" value="SBV92305.1"/>
    <property type="molecule type" value="Genomic_DNA"/>
</dbReference>
<name>A0A212IZD4_9BACT</name>
<dbReference type="PROSITE" id="PS51257">
    <property type="entry name" value="PROKAR_LIPOPROTEIN"/>
    <property type="match status" value="1"/>
</dbReference>
<sequence>MKKNIIIYLLSFIGLYACTDNGDMEMAHFTISARDIVTNEFIGGGTYQILDYNNEVVATYTLSKGKTEVTDLPARNYTVVEVTPPGGYVGDEKEKKYLYFNKNSEDFVFQYINENTRALPESMKVNFYTTEGNQLLGEYNAVRVGEYYWVDQNFYHTVKWGNDFENIYPITQSVLDKYVERIRIAPSQFQLQNINDFEKSYGRYYSYPSILYMNKYGVMRDQNNQNIKGWKIPAPEDYRQLFAMCPFNTTHDGPHTRLNERDVRFALGARQGDNPLAYDIANPGGGPYKTYWFDQKNTTNKYKFNLMPGGARLNGDGPWCNGLGPTNGCYTDAKKGDIYHLFYSAYMAVQLWDDELSMGVVMLHDYVDTKDVLSYHMMNVRWCRRLSDIELGYKLYINANQTDIKKLDLDTPPPSGYKELPHGYVRGFYVQYMLNNPKSTITVSKIVDYARNVEDNYTYENRANLSVIL</sequence>
<dbReference type="AlphaFoldDB" id="A0A212IZD4"/>
<dbReference type="RefSeq" id="WP_296938469.1">
    <property type="nucleotide sequence ID" value="NZ_LT599032.1"/>
</dbReference>
<dbReference type="Pfam" id="PF17802">
    <property type="entry name" value="SpaA"/>
    <property type="match status" value="1"/>
</dbReference>
<accession>A0A212IZD4</accession>
<dbReference type="InterPro" id="IPR013783">
    <property type="entry name" value="Ig-like_fold"/>
</dbReference>
<dbReference type="Gene3D" id="2.60.40.10">
    <property type="entry name" value="Immunoglobulins"/>
    <property type="match status" value="1"/>
</dbReference>
<proteinExistence type="predicted"/>
<evidence type="ECO:0000259" key="1">
    <source>
        <dbReference type="Pfam" id="PF17802"/>
    </source>
</evidence>
<reference evidence="2" key="1">
    <citation type="submission" date="2016-04" db="EMBL/GenBank/DDBJ databases">
        <authorList>
            <person name="Evans L.H."/>
            <person name="Alamgir A."/>
            <person name="Owens N."/>
            <person name="Weber N.D."/>
            <person name="Virtaneva K."/>
            <person name="Barbian K."/>
            <person name="Babar A."/>
            <person name="Rosenke K."/>
        </authorList>
    </citation>
    <scope>NUCLEOTIDE SEQUENCE</scope>
    <source>
        <strain evidence="2">86-1</strain>
    </source>
</reference>
<feature type="domain" description="SpaA-like prealbumin fold" evidence="1">
    <location>
        <begin position="29"/>
        <end position="98"/>
    </location>
</feature>
<gene>
    <name evidence="2" type="ORF">KL86DYS1_10575</name>
</gene>
<protein>
    <recommendedName>
        <fullName evidence="1">SpaA-like prealbumin fold domain-containing protein</fullName>
    </recommendedName>
</protein>
<dbReference type="InterPro" id="IPR041033">
    <property type="entry name" value="SpaA_PFL_dom_1"/>
</dbReference>